<gene>
    <name evidence="2" type="ORF">CUS_7302</name>
</gene>
<keyword evidence="3" id="KW-1185">Reference proteome</keyword>
<reference evidence="2 3" key="1">
    <citation type="submission" date="2011-02" db="EMBL/GenBank/DDBJ databases">
        <authorList>
            <person name="Nelson K.E."/>
            <person name="Sutton G."/>
            <person name="Torralba M."/>
            <person name="Durkin S."/>
            <person name="Harkins D."/>
            <person name="Montgomery R."/>
            <person name="Ziemer C."/>
            <person name="Klaassens E."/>
            <person name="Ocuiv P."/>
            <person name="Morrison M."/>
        </authorList>
    </citation>
    <scope>NUCLEOTIDE SEQUENCE [LARGE SCALE GENOMIC DNA]</scope>
    <source>
        <strain evidence="2 3">8</strain>
    </source>
</reference>
<sequence length="368" mass="43870">MYYSYSYFFVRDLLQRLLYSFHRTLNICLYDDRQFLHLAFGYLREQIVQRYLLELPELVFLSFVLTLFYQFSCQLLVLYRVESFARGRYFAQTCYLHRCRRTCFADGSAPEICHSPYPADRCARNNDIARMQCAVLYQQCSHRALALVKPCLDDSTLSQPVRISFQFLYLSNQQYVFKQFINAHARLCRYRHRDNIAAPLFYYQFMFGKLLLYSVRVSALFIHLVYRNYHRYARRLSMVYRFNCLRHDTVISRNDQYCDIGYVRSSRSHRSKCFVTGSVQESYLLSVALYLICTDMLCDAACFTLCNVRISYPVQYRSLAVIDVTHYDYYRAALFQILRCICFVLDKSFLDGDVYFLLDLCAQFLSHQ</sequence>
<evidence type="ECO:0000256" key="1">
    <source>
        <dbReference type="SAM" id="Phobius"/>
    </source>
</evidence>
<keyword evidence="1" id="KW-0472">Membrane</keyword>
<evidence type="ECO:0000313" key="3">
    <source>
        <dbReference type="Proteomes" id="UP000004259"/>
    </source>
</evidence>
<dbReference type="AlphaFoldDB" id="E9S7S7"/>
<accession>E9S7S7</accession>
<dbReference type="Proteomes" id="UP000004259">
    <property type="component" value="Unassembled WGS sequence"/>
</dbReference>
<organism evidence="2 3">
    <name type="scientific">Ruminococcus albus 8</name>
    <dbReference type="NCBI Taxonomy" id="246199"/>
    <lineage>
        <taxon>Bacteria</taxon>
        <taxon>Bacillati</taxon>
        <taxon>Bacillota</taxon>
        <taxon>Clostridia</taxon>
        <taxon>Eubacteriales</taxon>
        <taxon>Oscillospiraceae</taxon>
        <taxon>Ruminococcus</taxon>
    </lineage>
</organism>
<protein>
    <submittedName>
        <fullName evidence="2">Conserved domain protein</fullName>
    </submittedName>
</protein>
<keyword evidence="1" id="KW-0812">Transmembrane</keyword>
<keyword evidence="1" id="KW-1133">Transmembrane helix</keyword>
<feature type="transmembrane region" description="Helical" evidence="1">
    <location>
        <begin position="58"/>
        <end position="79"/>
    </location>
</feature>
<proteinExistence type="predicted"/>
<comment type="caution">
    <text evidence="2">The sequence shown here is derived from an EMBL/GenBank/DDBJ whole genome shotgun (WGS) entry which is preliminary data.</text>
</comment>
<dbReference type="EMBL" id="ADKM02000018">
    <property type="protein sequence ID" value="EGC04538.1"/>
    <property type="molecule type" value="Genomic_DNA"/>
</dbReference>
<name>E9S7S7_RUMAL</name>
<evidence type="ECO:0000313" key="2">
    <source>
        <dbReference type="EMBL" id="EGC04538.1"/>
    </source>
</evidence>
<feature type="transmembrane region" description="Helical" evidence="1">
    <location>
        <begin position="200"/>
        <end position="226"/>
    </location>
</feature>